<reference evidence="1 3" key="1">
    <citation type="submission" date="2015-11" db="EMBL/GenBank/DDBJ databases">
        <title>Genomic analysis of 38 Legionella species identifies large and diverse effector repertoires.</title>
        <authorList>
            <person name="Burstein D."/>
            <person name="Amaro F."/>
            <person name="Zusman T."/>
            <person name="Lifshitz Z."/>
            <person name="Cohen O."/>
            <person name="Gilbert J.A."/>
            <person name="Pupko T."/>
            <person name="Shuman H.A."/>
            <person name="Segal G."/>
        </authorList>
    </citation>
    <scope>NUCLEOTIDE SEQUENCE [LARGE SCALE GENOMIC DNA]</scope>
    <source>
        <strain evidence="1 3">SC-18-C9</strain>
    </source>
</reference>
<gene>
    <name evidence="1" type="ORF">Lstg_1295</name>
    <name evidence="2" type="ORF">NCTC11991_02697</name>
</gene>
<dbReference type="Proteomes" id="UP000255110">
    <property type="component" value="Unassembled WGS sequence"/>
</dbReference>
<organism evidence="2 4">
    <name type="scientific">Legionella steigerwaltii</name>
    <dbReference type="NCBI Taxonomy" id="460"/>
    <lineage>
        <taxon>Bacteria</taxon>
        <taxon>Pseudomonadati</taxon>
        <taxon>Pseudomonadota</taxon>
        <taxon>Gammaproteobacteria</taxon>
        <taxon>Legionellales</taxon>
        <taxon>Legionellaceae</taxon>
        <taxon>Legionella</taxon>
    </lineage>
</organism>
<dbReference type="Proteomes" id="UP000054820">
    <property type="component" value="Unassembled WGS sequence"/>
</dbReference>
<dbReference type="EMBL" id="LNYZ01000009">
    <property type="protein sequence ID" value="KTD78560.1"/>
    <property type="molecule type" value="Genomic_DNA"/>
</dbReference>
<evidence type="ECO:0000313" key="1">
    <source>
        <dbReference type="EMBL" id="KTD78560.1"/>
    </source>
</evidence>
<accession>A0A378LJ24</accession>
<name>A0A378LJ24_9GAMM</name>
<dbReference type="AlphaFoldDB" id="A0A378LJ24"/>
<dbReference type="STRING" id="460.Lstg_1295"/>
<evidence type="ECO:0000313" key="2">
    <source>
        <dbReference type="EMBL" id="STY24081.1"/>
    </source>
</evidence>
<evidence type="ECO:0000313" key="4">
    <source>
        <dbReference type="Proteomes" id="UP000255110"/>
    </source>
</evidence>
<protein>
    <submittedName>
        <fullName evidence="2">Uncharacterized protein</fullName>
    </submittedName>
</protein>
<dbReference type="EMBL" id="UGOY01000001">
    <property type="protein sequence ID" value="STY24081.1"/>
    <property type="molecule type" value="Genomic_DNA"/>
</dbReference>
<proteinExistence type="predicted"/>
<evidence type="ECO:0000313" key="3">
    <source>
        <dbReference type="Proteomes" id="UP000054820"/>
    </source>
</evidence>
<keyword evidence="3" id="KW-1185">Reference proteome</keyword>
<dbReference type="RefSeq" id="WP_238585386.1">
    <property type="nucleotide sequence ID" value="NZ_CAAAIO010000014.1"/>
</dbReference>
<sequence>MKHHIGLGGPDVVPYKESQMKNSYPFFHKYNGKVLTAIAVQEPDYTYKNPSTGDFYTFYDFYSFAKEYLGASILFWNIEEPFFSNKLLPNSNVNYFMCNEQNA</sequence>
<reference evidence="2 4" key="2">
    <citation type="submission" date="2018-06" db="EMBL/GenBank/DDBJ databases">
        <authorList>
            <consortium name="Pathogen Informatics"/>
            <person name="Doyle S."/>
        </authorList>
    </citation>
    <scope>NUCLEOTIDE SEQUENCE [LARGE SCALE GENOMIC DNA]</scope>
    <source>
        <strain evidence="2 4">NCTC11991</strain>
    </source>
</reference>